<feature type="compositionally biased region" description="Polar residues" evidence="2">
    <location>
        <begin position="220"/>
        <end position="232"/>
    </location>
</feature>
<evidence type="ECO:0000256" key="1">
    <source>
        <dbReference type="SAM" id="Coils"/>
    </source>
</evidence>
<feature type="coiled-coil region" evidence="1">
    <location>
        <begin position="441"/>
        <end position="468"/>
    </location>
</feature>
<reference evidence="4" key="1">
    <citation type="submission" date="2019-02" db="EMBL/GenBank/DDBJ databases">
        <title>FDA dAtabase for Regulatory Grade micrObial Sequences (FDA-ARGOS): Supporting development and validation of Infectious Disease Dx tests.</title>
        <authorList>
            <person name="Duncan R."/>
            <person name="Fisher C."/>
            <person name="Tallon L."/>
            <person name="Sadzewicz L."/>
            <person name="Sengamalay N."/>
            <person name="Ott S."/>
            <person name="Godinez A."/>
            <person name="Nagaraj S."/>
            <person name="Vavikolanu K."/>
            <person name="Vyas G."/>
            <person name="Nadendla S."/>
            <person name="Aluvathingal J."/>
            <person name="Sichtig H."/>
        </authorList>
    </citation>
    <scope>NUCLEOTIDE SEQUENCE [LARGE SCALE GENOMIC DNA]</scope>
    <source>
        <strain evidence="4">FDAARGOS_360</strain>
    </source>
</reference>
<sequence length="832" mass="87389">MPATLSADAALPSTEAPSVAEAHGYRSLHGDFNYYPTSTHKRRAPCEASSGAAAGTTNRVEEVALSPSTHCRAGRADTSPSPSGLSRSPSQGTLDIGSLARLSSSQPLASMPHEGNAALKSASVSRRFAKGGTPLLHRYRTSRADIAPLALHRSASLPLQTSTCNPVATGVTTKRLNNIRRSLLHTRSAAPSKPHAGPVSPKDDAVAREAVLHDSRVTPLRTQQLPPSTTSFSRKRADNADTEVPLTSVRLVDAAPASSSSLKKSAAAPVPPVAASRRATGTPGVNDVLVEGEICRKGEGQDVGTVPLSEQTHPASLLSRSVAAALYCHDKDCMHSEQSICEFIHMQRELRRCYATMENYEVVIAQLRDDCALSRAQLCRSQQEHAQHGKEMEAQVRAELTEQTNALLSALRQSGASDASCLKTSAGPDRNTKDAAEECLRDTWQATLDELRRALREEQSAHAECLARLTEALAAKARWKSRAVELLKWRKQVCGKIYMSSTPSSSSFAAGARAIGACGAPPGVSTIGNCASDSQAGPNAGNSASDASSPSQRLYRPPSLYKPPPCASSPSEAGKLRSSMTSEASTALPASPYEGATGDCASDKENEKDSSSMPGVDMNCQSDTTVASFLSPSATPAGRVAQALGSGVVVVWPPLAEGQEMSTGKSAESSRTQSSTTAAALESGDPALLDDAGKQGLQPSPTISSVSPGVLPSSVGRYTTSAVGSRTQDGCRLPLVGCEKTVVAAEPLRVMPDPFAFPRPPPSGGEACTIYSVLPTSDGLPTSCDVSAAMASGPAERQCKELLRALLDKEQQLALIAEERTKYKRLYEATRS</sequence>
<evidence type="ECO:0000313" key="4">
    <source>
        <dbReference type="Proteomes" id="UP000318821"/>
    </source>
</evidence>
<feature type="region of interest" description="Disordered" evidence="2">
    <location>
        <begin position="213"/>
        <end position="241"/>
    </location>
</feature>
<feature type="region of interest" description="Disordered" evidence="2">
    <location>
        <begin position="660"/>
        <end position="679"/>
    </location>
</feature>
<proteinExistence type="predicted"/>
<evidence type="ECO:0000256" key="2">
    <source>
        <dbReference type="SAM" id="MobiDB-lite"/>
    </source>
</evidence>
<keyword evidence="1" id="KW-0175">Coiled coil</keyword>
<feature type="compositionally biased region" description="Basic and acidic residues" evidence="2">
    <location>
        <begin position="601"/>
        <end position="610"/>
    </location>
</feature>
<gene>
    <name evidence="3" type="ORF">CGC20_23755</name>
</gene>
<feature type="region of interest" description="Disordered" evidence="2">
    <location>
        <begin position="686"/>
        <end position="709"/>
    </location>
</feature>
<dbReference type="VEuPathDB" id="TriTrypDB:LdCL_120010800"/>
<protein>
    <submittedName>
        <fullName evidence="3">Uncharacterized protein</fullName>
    </submittedName>
</protein>
<feature type="region of interest" description="Disordered" evidence="2">
    <location>
        <begin position="67"/>
        <end position="95"/>
    </location>
</feature>
<organism evidence="3 4">
    <name type="scientific">Leishmania donovani</name>
    <dbReference type="NCBI Taxonomy" id="5661"/>
    <lineage>
        <taxon>Eukaryota</taxon>
        <taxon>Discoba</taxon>
        <taxon>Euglenozoa</taxon>
        <taxon>Kinetoplastea</taxon>
        <taxon>Metakinetoplastina</taxon>
        <taxon>Trypanosomatida</taxon>
        <taxon>Trypanosomatidae</taxon>
        <taxon>Leishmaniinae</taxon>
        <taxon>Leishmania</taxon>
    </lineage>
</organism>
<dbReference type="VEuPathDB" id="TriTrypDB:LdBPK_120510.1"/>
<dbReference type="EMBL" id="RHLD01000031">
    <property type="protein sequence ID" value="TPP44228.1"/>
    <property type="molecule type" value="Genomic_DNA"/>
</dbReference>
<name>A0A504X8R8_LEIDO</name>
<feature type="compositionally biased region" description="Polar residues" evidence="2">
    <location>
        <begin position="529"/>
        <end position="552"/>
    </location>
</feature>
<comment type="caution">
    <text evidence="3">The sequence shown here is derived from an EMBL/GenBank/DDBJ whole genome shotgun (WGS) entry which is preliminary data.</text>
</comment>
<evidence type="ECO:0000313" key="3">
    <source>
        <dbReference type="EMBL" id="TPP44228.1"/>
    </source>
</evidence>
<feature type="region of interest" description="Disordered" evidence="2">
    <location>
        <begin position="529"/>
        <end position="619"/>
    </location>
</feature>
<dbReference type="VEuPathDB" id="TriTrypDB:LDHU3_12.0780"/>
<accession>A0A504X8R8</accession>
<feature type="compositionally biased region" description="Low complexity" evidence="2">
    <location>
        <begin position="666"/>
        <end position="679"/>
    </location>
</feature>
<dbReference type="AlphaFoldDB" id="A0A504X8R8"/>
<dbReference type="Proteomes" id="UP000318821">
    <property type="component" value="Unassembled WGS sequence"/>
</dbReference>
<feature type="compositionally biased region" description="Low complexity" evidence="2">
    <location>
        <begin position="79"/>
        <end position="90"/>
    </location>
</feature>